<dbReference type="PANTHER" id="PTHR35140">
    <property type="entry name" value="MITOTIC CHECK POINT PROTEIN BFA1"/>
    <property type="match status" value="1"/>
</dbReference>
<dbReference type="GO" id="GO:0044732">
    <property type="term" value="C:mitotic spindle pole body"/>
    <property type="evidence" value="ECO:0007669"/>
    <property type="project" value="TreeGrafter"/>
</dbReference>
<feature type="compositionally biased region" description="Basic and acidic residues" evidence="1">
    <location>
        <begin position="550"/>
        <end position="559"/>
    </location>
</feature>
<dbReference type="STRING" id="698492.A0A0E9N8V0"/>
<gene>
    <name evidence="2" type="ORF">G7K_0479-t1</name>
</gene>
<protein>
    <recommendedName>
        <fullName evidence="4">Protein byr4</fullName>
    </recommendedName>
</protein>
<feature type="region of interest" description="Disordered" evidence="1">
    <location>
        <begin position="379"/>
        <end position="506"/>
    </location>
</feature>
<feature type="region of interest" description="Disordered" evidence="1">
    <location>
        <begin position="16"/>
        <end position="42"/>
    </location>
</feature>
<evidence type="ECO:0008006" key="4">
    <source>
        <dbReference type="Google" id="ProtNLM"/>
    </source>
</evidence>
<keyword evidence="3" id="KW-1185">Reference proteome</keyword>
<dbReference type="GO" id="GO:0005096">
    <property type="term" value="F:GTPase activator activity"/>
    <property type="evidence" value="ECO:0007669"/>
    <property type="project" value="InterPro"/>
</dbReference>
<feature type="region of interest" description="Disordered" evidence="1">
    <location>
        <begin position="542"/>
        <end position="584"/>
    </location>
</feature>
<dbReference type="EMBL" id="BACD03000003">
    <property type="protein sequence ID" value="GAO46244.1"/>
    <property type="molecule type" value="Genomic_DNA"/>
</dbReference>
<dbReference type="InterPro" id="IPR034586">
    <property type="entry name" value="Bfa1/Byr4"/>
</dbReference>
<feature type="compositionally biased region" description="Low complexity" evidence="1">
    <location>
        <begin position="452"/>
        <end position="466"/>
    </location>
</feature>
<evidence type="ECO:0000313" key="2">
    <source>
        <dbReference type="EMBL" id="GAO46244.1"/>
    </source>
</evidence>
<feature type="compositionally biased region" description="Polar residues" evidence="1">
    <location>
        <begin position="259"/>
        <end position="284"/>
    </location>
</feature>
<evidence type="ECO:0000256" key="1">
    <source>
        <dbReference type="SAM" id="MobiDB-lite"/>
    </source>
</evidence>
<sequence>MAAHLRRGSTLAIESWDDDEDFTLDTQAPPTLPPAKMTSSPPAAPVVVLEADALDDFPDSDDGDFEEDFELPVTGINAAVVVEKARNVGISLPVNAPASAFTSGTITKLGSGNVKVPVLEYDDWEEEIDLSGLELSAFEPLELKPGLRSRQASVASTTSFGSPITEPAGPKSAAYQRLQSIRPRTIPTKAMQAEAEVEVEAEVEDMADEFDLPPDFDLMKAISTRQMPSSSTPKHPAPSDPDHEEREDWGEGSLGIRTARSNRSSMTSAAGFSPGLSTGNNTMSESDDEGVFGGLLLPHPGFDFRAALAKRQAQSKVEALGVKSPLLTPDVEEDDLESGLEITEDAFNPAKLEKKKITRRDGGAAKISLVKNVQMELRFTPSPAPGPSRIPKLKASTPDLRSAARGGWGMGTPLSTTRVPPPATRVSSSGGPLVPPPPKENQKPLTKKQSMLTLRQPTLTPRTSTPNLRASSSISSLRTVSASHASNPSRVPTVQVPQRSVSSRFTPARSMTPIVDTATDTPTQSRPPLFFAGGIVGGRSHHAALRHQHREPSYDRDRAPSALSMRSPNERQGAGSLRLAPPKRYGDGTELDRFDDLAVSPAVERKFMVSTVSSRGLEKKASVQQLRTKQSIPQLRTKKSGFLQKALPAVPPNAVAQRAPPPPAQSARVPSPAKISTLPFTPIQPRPSRPRAVGKLPNDKLPKLIQNLGATNTAKTINGMHYNPRTFKWEGNSDDTTLVGFSAKEKGASPRPALISNWMGGMGAAGVRQIVGGMVWDPKELRWVNNKNADGEDSEDEDPFEGIEDIKSEETAQEGWRGSVGRAGLGHSGDFFVGEEFDLGPNFIRFQKNEEKVWQDVVEGHIGEAWRERRDLWAVLETLLKIKSRRSDFH</sequence>
<organism evidence="2 3">
    <name type="scientific">Saitoella complicata (strain BCRC 22490 / CBS 7301 / JCM 7358 / NBRC 10748 / NRRL Y-17804)</name>
    <dbReference type="NCBI Taxonomy" id="698492"/>
    <lineage>
        <taxon>Eukaryota</taxon>
        <taxon>Fungi</taxon>
        <taxon>Dikarya</taxon>
        <taxon>Ascomycota</taxon>
        <taxon>Taphrinomycotina</taxon>
        <taxon>Taphrinomycotina incertae sedis</taxon>
        <taxon>Saitoella</taxon>
    </lineage>
</organism>
<feature type="region of interest" description="Disordered" evidence="1">
    <location>
        <begin position="225"/>
        <end position="287"/>
    </location>
</feature>
<dbReference type="OrthoDB" id="19159at2759"/>
<accession>A0A0E9N8V0</accession>
<reference evidence="2 3" key="3">
    <citation type="journal article" date="2015" name="Genome Announc.">
        <title>Draft Genome Sequence of the Archiascomycetous Yeast Saitoella complicata.</title>
        <authorList>
            <person name="Yamauchi K."/>
            <person name="Kondo S."/>
            <person name="Hamamoto M."/>
            <person name="Takahashi Y."/>
            <person name="Ogura Y."/>
            <person name="Hayashi T."/>
            <person name="Nishida H."/>
        </authorList>
    </citation>
    <scope>NUCLEOTIDE SEQUENCE [LARGE SCALE GENOMIC DNA]</scope>
    <source>
        <strain evidence="2 3">NRRL Y-17804</strain>
    </source>
</reference>
<dbReference type="PANTHER" id="PTHR35140:SF1">
    <property type="entry name" value="MITOTIC CHECK POINT PROTEIN BFA1"/>
    <property type="match status" value="1"/>
</dbReference>
<reference evidence="2 3" key="2">
    <citation type="journal article" date="2014" name="J. Gen. Appl. Microbiol.">
        <title>The early diverging ascomycetous budding yeast Saitoella complicata has three histone deacetylases belonging to the Clr6, Hos2, and Rpd3 lineages.</title>
        <authorList>
            <person name="Nishida H."/>
            <person name="Matsumoto T."/>
            <person name="Kondo S."/>
            <person name="Hamamoto M."/>
            <person name="Yoshikawa H."/>
        </authorList>
    </citation>
    <scope>NUCLEOTIDE SEQUENCE [LARGE SCALE GENOMIC DNA]</scope>
    <source>
        <strain evidence="2 3">NRRL Y-17804</strain>
    </source>
</reference>
<dbReference type="AlphaFoldDB" id="A0A0E9N8V0"/>
<evidence type="ECO:0000313" key="3">
    <source>
        <dbReference type="Proteomes" id="UP000033140"/>
    </source>
</evidence>
<proteinExistence type="predicted"/>
<dbReference type="OMA" id="DWGEGSL"/>
<feature type="compositionally biased region" description="Polar residues" evidence="1">
    <location>
        <begin position="467"/>
        <end position="505"/>
    </location>
</feature>
<comment type="caution">
    <text evidence="2">The sequence shown here is derived from an EMBL/GenBank/DDBJ whole genome shotgun (WGS) entry which is preliminary data.</text>
</comment>
<dbReference type="GO" id="GO:1990334">
    <property type="term" value="C:Bfa1-Bub2 complex"/>
    <property type="evidence" value="ECO:0007669"/>
    <property type="project" value="InterPro"/>
</dbReference>
<feature type="region of interest" description="Disordered" evidence="1">
    <location>
        <begin position="652"/>
        <end position="697"/>
    </location>
</feature>
<dbReference type="Proteomes" id="UP000033140">
    <property type="component" value="Unassembled WGS sequence"/>
</dbReference>
<dbReference type="GO" id="GO:0001100">
    <property type="term" value="P:negative regulation of exit from mitosis"/>
    <property type="evidence" value="ECO:0007669"/>
    <property type="project" value="InterPro"/>
</dbReference>
<dbReference type="RefSeq" id="XP_019024234.1">
    <property type="nucleotide sequence ID" value="XM_019167624.1"/>
</dbReference>
<reference evidence="2 3" key="1">
    <citation type="journal article" date="2011" name="J. Gen. Appl. Microbiol.">
        <title>Draft genome sequencing of the enigmatic yeast Saitoella complicata.</title>
        <authorList>
            <person name="Nishida H."/>
            <person name="Hamamoto M."/>
            <person name="Sugiyama J."/>
        </authorList>
    </citation>
    <scope>NUCLEOTIDE SEQUENCE [LARGE SCALE GENOMIC DNA]</scope>
    <source>
        <strain evidence="2 3">NRRL Y-17804</strain>
    </source>
</reference>
<name>A0A0E9N8V0_SAICN</name>